<dbReference type="InterPro" id="IPR018247">
    <property type="entry name" value="EF_Hand_1_Ca_BS"/>
</dbReference>
<evidence type="ECO:0000256" key="1">
    <source>
        <dbReference type="ARBA" id="ARBA00000632"/>
    </source>
</evidence>
<evidence type="ECO:0000256" key="2">
    <source>
        <dbReference type="ARBA" id="ARBA00010646"/>
    </source>
</evidence>
<dbReference type="GO" id="GO:0003796">
    <property type="term" value="F:lysozyme activity"/>
    <property type="evidence" value="ECO:0007669"/>
    <property type="project" value="UniProtKB-EC"/>
</dbReference>
<dbReference type="Gene3D" id="1.10.1330.10">
    <property type="entry name" value="Dockerin domain"/>
    <property type="match status" value="1"/>
</dbReference>
<dbReference type="InterPro" id="IPR036439">
    <property type="entry name" value="Dockerin_dom_sf"/>
</dbReference>
<dbReference type="PROSITE" id="PS51904">
    <property type="entry name" value="GLYCOSYL_HYDROL_F25_2"/>
    <property type="match status" value="1"/>
</dbReference>
<evidence type="ECO:0000256" key="3">
    <source>
        <dbReference type="ARBA" id="ARBA00012732"/>
    </source>
</evidence>
<dbReference type="PROSITE" id="PS51766">
    <property type="entry name" value="DOCKERIN"/>
    <property type="match status" value="1"/>
</dbReference>
<accession>A0A8S5SX96</accession>
<dbReference type="GO" id="GO:0009253">
    <property type="term" value="P:peptidoglycan catabolic process"/>
    <property type="evidence" value="ECO:0007669"/>
    <property type="project" value="InterPro"/>
</dbReference>
<dbReference type="InterPro" id="IPR017853">
    <property type="entry name" value="GH"/>
</dbReference>
<dbReference type="GO" id="GO:0000272">
    <property type="term" value="P:polysaccharide catabolic process"/>
    <property type="evidence" value="ECO:0007669"/>
    <property type="project" value="InterPro"/>
</dbReference>
<dbReference type="Gene3D" id="3.20.20.80">
    <property type="entry name" value="Glycosidases"/>
    <property type="match status" value="1"/>
</dbReference>
<dbReference type="EMBL" id="BK032689">
    <property type="protein sequence ID" value="DAF55403.1"/>
    <property type="molecule type" value="Genomic_DNA"/>
</dbReference>
<dbReference type="SUPFAM" id="SSF63446">
    <property type="entry name" value="Type I dockerin domain"/>
    <property type="match status" value="1"/>
</dbReference>
<dbReference type="PANTHER" id="PTHR34135">
    <property type="entry name" value="LYSOZYME"/>
    <property type="match status" value="1"/>
</dbReference>
<comment type="similarity">
    <text evidence="2">Belongs to the glycosyl hydrolase 25 family.</text>
</comment>
<dbReference type="PROSITE" id="PS00448">
    <property type="entry name" value="CLOS_CELLULOSOME_RPT"/>
    <property type="match status" value="1"/>
</dbReference>
<dbReference type="PANTHER" id="PTHR34135:SF2">
    <property type="entry name" value="LYSOZYME"/>
    <property type="match status" value="1"/>
</dbReference>
<dbReference type="PROSITE" id="PS00018">
    <property type="entry name" value="EF_HAND_1"/>
    <property type="match status" value="1"/>
</dbReference>
<dbReference type="InterPro" id="IPR002053">
    <property type="entry name" value="Glyco_hydro_25"/>
</dbReference>
<dbReference type="InterPro" id="IPR002105">
    <property type="entry name" value="Dockerin_1_rpt"/>
</dbReference>
<dbReference type="Pfam" id="PF01183">
    <property type="entry name" value="Glyco_hydro_25"/>
    <property type="match status" value="1"/>
</dbReference>
<comment type="catalytic activity">
    <reaction evidence="1">
        <text>Hydrolysis of (1-&gt;4)-beta-linkages between N-acetylmuramic acid and N-acetyl-D-glucosamine residues in a peptidoglycan and between N-acetyl-D-glucosamine residues in chitodextrins.</text>
        <dbReference type="EC" id="3.2.1.17"/>
    </reaction>
</comment>
<reference evidence="5" key="1">
    <citation type="journal article" date="2021" name="Proc. Natl. Acad. Sci. U.S.A.">
        <title>A Catalog of Tens of Thousands of Viruses from Human Metagenomes Reveals Hidden Associations with Chronic Diseases.</title>
        <authorList>
            <person name="Tisza M.J."/>
            <person name="Buck C.B."/>
        </authorList>
    </citation>
    <scope>NUCLEOTIDE SEQUENCE</scope>
    <source>
        <strain evidence="5">CtUm43</strain>
    </source>
</reference>
<dbReference type="SUPFAM" id="SSF51445">
    <property type="entry name" value="(Trans)glycosidases"/>
    <property type="match status" value="1"/>
</dbReference>
<feature type="domain" description="Dockerin" evidence="4">
    <location>
        <begin position="203"/>
        <end position="263"/>
    </location>
</feature>
<evidence type="ECO:0000313" key="5">
    <source>
        <dbReference type="EMBL" id="DAF55403.1"/>
    </source>
</evidence>
<protein>
    <recommendedName>
        <fullName evidence="3">lysozyme</fullName>
        <ecNumber evidence="3">3.2.1.17</ecNumber>
    </recommendedName>
</protein>
<evidence type="ECO:0000259" key="4">
    <source>
        <dbReference type="PROSITE" id="PS51766"/>
    </source>
</evidence>
<dbReference type="GO" id="GO:0016998">
    <property type="term" value="P:cell wall macromolecule catabolic process"/>
    <property type="evidence" value="ECO:0007669"/>
    <property type="project" value="InterPro"/>
</dbReference>
<name>A0A8S5SX96_9CAUD</name>
<sequence>MNKKFRGIDISLYQRNIDYDRVIKDNDFVIIKAGQGRTAEYNFPFTDPLFEQHIKAFRSRISGKKFYIGVYWYFMGRTEAETLEEVKYLIQILKPYKENIDIGVALDVEDTSLMGDVDGLSRRVNLFLNSIIGAGYKAYIYANEYFLATQFKNNLNFPLWLASIDDGTKSHKGLQKKYPNLKIWQYSFKGTEGGIYPVDCNEAVDIIGDTNTDYLVNMKDVVTLTRFLSGWNIKVNEVQSDINQDGYVNMKDLIELIRLMVEE</sequence>
<dbReference type="EC" id="3.2.1.17" evidence="3"/>
<dbReference type="InterPro" id="IPR016134">
    <property type="entry name" value="Dockerin_dom"/>
</dbReference>
<dbReference type="Pfam" id="PF00404">
    <property type="entry name" value="Dockerin_1"/>
    <property type="match status" value="1"/>
</dbReference>
<organism evidence="5">
    <name type="scientific">Podoviridae sp. ctUm43</name>
    <dbReference type="NCBI Taxonomy" id="2827738"/>
    <lineage>
        <taxon>Viruses</taxon>
        <taxon>Duplodnaviria</taxon>
        <taxon>Heunggongvirae</taxon>
        <taxon>Uroviricota</taxon>
        <taxon>Caudoviricetes</taxon>
    </lineage>
</organism>
<proteinExistence type="inferred from homology"/>